<feature type="transmembrane region" description="Helical" evidence="1">
    <location>
        <begin position="44"/>
        <end position="65"/>
    </location>
</feature>
<comment type="caution">
    <text evidence="2">The sequence shown here is derived from an EMBL/GenBank/DDBJ whole genome shotgun (WGS) entry which is preliminary data.</text>
</comment>
<keyword evidence="1" id="KW-0472">Membrane</keyword>
<keyword evidence="5" id="KW-1185">Reference proteome</keyword>
<dbReference type="AlphaFoldDB" id="A0A818FEA5"/>
<gene>
    <name evidence="2" type="ORF">TIS948_LOCUS33554</name>
    <name evidence="3" type="ORF">UJA718_LOCUS25858</name>
</gene>
<evidence type="ECO:0000313" key="3">
    <source>
        <dbReference type="EMBL" id="CAF4494213.1"/>
    </source>
</evidence>
<accession>A0A818FEA5</accession>
<dbReference type="EMBL" id="CAJNXB010006243">
    <property type="protein sequence ID" value="CAF3474087.1"/>
    <property type="molecule type" value="Genomic_DNA"/>
</dbReference>
<protein>
    <submittedName>
        <fullName evidence="2">Uncharacterized protein</fullName>
    </submittedName>
</protein>
<keyword evidence="1" id="KW-0812">Transmembrane</keyword>
<dbReference type="Proteomes" id="UP000663873">
    <property type="component" value="Unassembled WGS sequence"/>
</dbReference>
<evidence type="ECO:0000313" key="5">
    <source>
        <dbReference type="Proteomes" id="UP000663873"/>
    </source>
</evidence>
<reference evidence="2" key="1">
    <citation type="submission" date="2021-02" db="EMBL/GenBank/DDBJ databases">
        <authorList>
            <person name="Nowell W R."/>
        </authorList>
    </citation>
    <scope>NUCLEOTIDE SEQUENCE</scope>
</reference>
<name>A0A818FEA5_9BILA</name>
<evidence type="ECO:0000313" key="2">
    <source>
        <dbReference type="EMBL" id="CAF3474087.1"/>
    </source>
</evidence>
<proteinExistence type="predicted"/>
<keyword evidence="1" id="KW-1133">Transmembrane helix</keyword>
<evidence type="ECO:0000313" key="4">
    <source>
        <dbReference type="Proteomes" id="UP000663825"/>
    </source>
</evidence>
<evidence type="ECO:0000256" key="1">
    <source>
        <dbReference type="SAM" id="Phobius"/>
    </source>
</evidence>
<organism evidence="2 4">
    <name type="scientific">Rotaria socialis</name>
    <dbReference type="NCBI Taxonomy" id="392032"/>
    <lineage>
        <taxon>Eukaryota</taxon>
        <taxon>Metazoa</taxon>
        <taxon>Spiralia</taxon>
        <taxon>Gnathifera</taxon>
        <taxon>Rotifera</taxon>
        <taxon>Eurotatoria</taxon>
        <taxon>Bdelloidea</taxon>
        <taxon>Philodinida</taxon>
        <taxon>Philodinidae</taxon>
        <taxon>Rotaria</taxon>
    </lineage>
</organism>
<sequence>MVLNTTNDKRDLEVFRNIVILLAIYITGGIPTLIFIIFEIPLFYLAGIVTFTLAVSIEKICTIALDHELRQVVSNKIFKNNLVTTFDNTITRTKNPETLRRP</sequence>
<dbReference type="Proteomes" id="UP000663825">
    <property type="component" value="Unassembled WGS sequence"/>
</dbReference>
<dbReference type="EMBL" id="CAJOBP010006497">
    <property type="protein sequence ID" value="CAF4494213.1"/>
    <property type="molecule type" value="Genomic_DNA"/>
</dbReference>
<feature type="transmembrane region" description="Helical" evidence="1">
    <location>
        <begin position="18"/>
        <end position="38"/>
    </location>
</feature>